<evidence type="ECO:0000256" key="2">
    <source>
        <dbReference type="ARBA" id="ARBA00022664"/>
    </source>
</evidence>
<evidence type="ECO:0000313" key="9">
    <source>
        <dbReference type="EMBL" id="KAG7562166.1"/>
    </source>
</evidence>
<dbReference type="OrthoDB" id="2595594at2759"/>
<dbReference type="InterPro" id="IPR012677">
    <property type="entry name" value="Nucleotide-bd_a/b_plait_sf"/>
</dbReference>
<dbReference type="InterPro" id="IPR050374">
    <property type="entry name" value="RRT5_SRSF_SR"/>
</dbReference>
<keyword evidence="2" id="KW-0507">mRNA processing</keyword>
<dbReference type="PANTHER" id="PTHR23003:SF62">
    <property type="entry name" value="SERINE_ARGININE (SR)-TYPE SHUTTLING MRNA BINDING PROTEIN NPL3"/>
    <property type="match status" value="1"/>
</dbReference>
<feature type="region of interest" description="Disordered" evidence="7">
    <location>
        <begin position="220"/>
        <end position="245"/>
    </location>
</feature>
<accession>A0A8K0JSX3</accession>
<comment type="subcellular location">
    <subcellularLocation>
        <location evidence="1">Nucleus</location>
    </subcellularLocation>
</comment>
<feature type="compositionally biased region" description="Polar residues" evidence="7">
    <location>
        <begin position="434"/>
        <end position="451"/>
    </location>
</feature>
<dbReference type="GO" id="GO:0003729">
    <property type="term" value="F:mRNA binding"/>
    <property type="evidence" value="ECO:0007669"/>
    <property type="project" value="TreeGrafter"/>
</dbReference>
<feature type="region of interest" description="Disordered" evidence="7">
    <location>
        <begin position="428"/>
        <end position="451"/>
    </location>
</feature>
<sequence>MAPTDYVYGVTLNGLSKNVNTDDLKKFFAYATNNLILGPFKLSASGTISLDVGVLSKSELDKILEAKAGLEASNVSMSQPTISHRPIPLLSPSNSLTGTHSSSLLSGYTLPDSPPSAIDISPTKPSRLFQPPPASHDDLPKNVYVLNLPLDMSQGEFEAVFSQFGKIEHACLLSMLDSLGRRRGFLLMASYEEACNLVNKTQGRTLKNCRLEVSWAQVQKGSHSEQQGAPRQAFSRFQPPPADSHRDQWQYNAAFRTPPAQLKPFQPVQHRAPIITADRGGSSESPPPNMTSTTVIAEGLCAKAFPTIDHVIRGFLPRGDVTGATFLPDNSGLPPHENALTRSASVTFKTIREAANAVSWMHGRFYGGKQIKVRWEGEGFPRKVRRTNAPVRLDFGSALGMGPGISSAPYSSGQASFALPTPPITPYENRMSYFGNNDPPQTQRGPVQGFDQQAQGPFQLQQSHLQKPTQSQQPFQAQPLHEQAIGLSQAHQQSLADQFLPFMQQRYNTKLAPQTPSDPSASYNNSRPHSSLQVQNHVLASSTSSLGNSQLSTPQRSDIDRNPSPASNRSFEGVFPTALTPMSWSGISENKTAPPSPGPFTPFSPIQDNEGFEGTQIQEENDVLGILAGLTCDDDDREDEGEEEKMVWAGSEVAKDYGPIGQERRNSAVEA</sequence>
<dbReference type="SMART" id="SM00360">
    <property type="entry name" value="RRM"/>
    <property type="match status" value="2"/>
</dbReference>
<evidence type="ECO:0000313" key="10">
    <source>
        <dbReference type="Proteomes" id="UP000812966"/>
    </source>
</evidence>
<reference evidence="9" key="1">
    <citation type="submission" date="2020-04" db="EMBL/GenBank/DDBJ databases">
        <title>Analysis of mating type loci in Filobasidium floriforme.</title>
        <authorList>
            <person name="Nowrousian M."/>
        </authorList>
    </citation>
    <scope>NUCLEOTIDE SEQUENCE</scope>
    <source>
        <strain evidence="9">CBS 6242</strain>
    </source>
</reference>
<dbReference type="InterPro" id="IPR035979">
    <property type="entry name" value="RBD_domain_sf"/>
</dbReference>
<keyword evidence="3" id="KW-0677">Repeat</keyword>
<dbReference type="AlphaFoldDB" id="A0A8K0JSX3"/>
<dbReference type="SUPFAM" id="SSF54928">
    <property type="entry name" value="RNA-binding domain, RBD"/>
    <property type="match status" value="1"/>
</dbReference>
<dbReference type="EMBL" id="JABELV010000037">
    <property type="protein sequence ID" value="KAG7562166.1"/>
    <property type="molecule type" value="Genomic_DNA"/>
</dbReference>
<protein>
    <recommendedName>
        <fullName evidence="8">RRM domain-containing protein</fullName>
    </recommendedName>
</protein>
<dbReference type="PANTHER" id="PTHR23003">
    <property type="entry name" value="RNA RECOGNITION MOTIF RRM DOMAIN CONTAINING PROTEIN"/>
    <property type="match status" value="1"/>
</dbReference>
<feature type="region of interest" description="Disordered" evidence="7">
    <location>
        <begin position="458"/>
        <end position="477"/>
    </location>
</feature>
<feature type="region of interest" description="Disordered" evidence="7">
    <location>
        <begin position="544"/>
        <end position="573"/>
    </location>
</feature>
<feature type="compositionally biased region" description="Polar residues" evidence="7">
    <location>
        <begin position="220"/>
        <end position="229"/>
    </location>
</feature>
<keyword evidence="4 6" id="KW-0694">RNA-binding</keyword>
<evidence type="ECO:0000256" key="6">
    <source>
        <dbReference type="PROSITE-ProRule" id="PRU00176"/>
    </source>
</evidence>
<evidence type="ECO:0000256" key="1">
    <source>
        <dbReference type="ARBA" id="ARBA00004123"/>
    </source>
</evidence>
<feature type="region of interest" description="Disordered" evidence="7">
    <location>
        <begin position="115"/>
        <end position="135"/>
    </location>
</feature>
<name>A0A8K0JSX3_9TREE</name>
<feature type="region of interest" description="Disordered" evidence="7">
    <location>
        <begin position="632"/>
        <end position="671"/>
    </location>
</feature>
<evidence type="ECO:0000256" key="3">
    <source>
        <dbReference type="ARBA" id="ARBA00022737"/>
    </source>
</evidence>
<feature type="compositionally biased region" description="Acidic residues" evidence="7">
    <location>
        <begin position="632"/>
        <end position="643"/>
    </location>
</feature>
<organism evidence="9 10">
    <name type="scientific">Filobasidium floriforme</name>
    <dbReference type="NCBI Taxonomy" id="5210"/>
    <lineage>
        <taxon>Eukaryota</taxon>
        <taxon>Fungi</taxon>
        <taxon>Dikarya</taxon>
        <taxon>Basidiomycota</taxon>
        <taxon>Agaricomycotina</taxon>
        <taxon>Tremellomycetes</taxon>
        <taxon>Filobasidiales</taxon>
        <taxon>Filobasidiaceae</taxon>
        <taxon>Filobasidium</taxon>
    </lineage>
</organism>
<evidence type="ECO:0000256" key="5">
    <source>
        <dbReference type="ARBA" id="ARBA00023242"/>
    </source>
</evidence>
<gene>
    <name evidence="9" type="ORF">FFLO_02351</name>
</gene>
<evidence type="ECO:0000259" key="8">
    <source>
        <dbReference type="PROSITE" id="PS50102"/>
    </source>
</evidence>
<comment type="caution">
    <text evidence="9">The sequence shown here is derived from an EMBL/GenBank/DDBJ whole genome shotgun (WGS) entry which is preliminary data.</text>
</comment>
<feature type="compositionally biased region" description="Basic and acidic residues" evidence="7">
    <location>
        <begin position="662"/>
        <end position="671"/>
    </location>
</feature>
<dbReference type="PROSITE" id="PS50102">
    <property type="entry name" value="RRM"/>
    <property type="match status" value="1"/>
</dbReference>
<evidence type="ECO:0000256" key="4">
    <source>
        <dbReference type="ARBA" id="ARBA00022884"/>
    </source>
</evidence>
<dbReference type="GO" id="GO:0005737">
    <property type="term" value="C:cytoplasm"/>
    <property type="evidence" value="ECO:0007669"/>
    <property type="project" value="TreeGrafter"/>
</dbReference>
<proteinExistence type="predicted"/>
<evidence type="ECO:0000256" key="7">
    <source>
        <dbReference type="SAM" id="MobiDB-lite"/>
    </source>
</evidence>
<dbReference type="GO" id="GO:0005634">
    <property type="term" value="C:nucleus"/>
    <property type="evidence" value="ECO:0007669"/>
    <property type="project" value="UniProtKB-SubCell"/>
</dbReference>
<dbReference type="Pfam" id="PF00076">
    <property type="entry name" value="RRM_1"/>
    <property type="match status" value="1"/>
</dbReference>
<feature type="compositionally biased region" description="Polar residues" evidence="7">
    <location>
        <begin position="458"/>
        <end position="476"/>
    </location>
</feature>
<feature type="domain" description="RRM" evidence="8">
    <location>
        <begin position="141"/>
        <end position="218"/>
    </location>
</feature>
<dbReference type="GO" id="GO:0006397">
    <property type="term" value="P:mRNA processing"/>
    <property type="evidence" value="ECO:0007669"/>
    <property type="project" value="UniProtKB-KW"/>
</dbReference>
<feature type="region of interest" description="Disordered" evidence="7">
    <location>
        <begin position="510"/>
        <end position="531"/>
    </location>
</feature>
<dbReference type="Gene3D" id="3.30.70.330">
    <property type="match status" value="2"/>
</dbReference>
<keyword evidence="5" id="KW-0539">Nucleus</keyword>
<dbReference type="Proteomes" id="UP000812966">
    <property type="component" value="Unassembled WGS sequence"/>
</dbReference>
<dbReference type="InterPro" id="IPR000504">
    <property type="entry name" value="RRM_dom"/>
</dbReference>
<keyword evidence="10" id="KW-1185">Reference proteome</keyword>